<gene>
    <name evidence="1" type="ORF">E4K67_22220</name>
</gene>
<protein>
    <submittedName>
        <fullName evidence="1">Uncharacterized protein</fullName>
    </submittedName>
</protein>
<keyword evidence="2" id="KW-1185">Reference proteome</keyword>
<comment type="caution">
    <text evidence="1">The sequence shown here is derived from an EMBL/GenBank/DDBJ whole genome shotgun (WGS) entry which is preliminary data.</text>
</comment>
<reference evidence="1 2" key="1">
    <citation type="submission" date="2019-03" db="EMBL/GenBank/DDBJ databases">
        <title>Draft Genome Sequence of Desulfosporosinus fructosivorans Strain 63.6F, Isolated from Marine Sediment in the Baltic Sea.</title>
        <authorList>
            <person name="Hausmann B."/>
            <person name="Vandieken V."/>
            <person name="Pjevac P."/>
            <person name="Schreck K."/>
            <person name="Herbold C.W."/>
            <person name="Loy A."/>
        </authorList>
    </citation>
    <scope>NUCLEOTIDE SEQUENCE [LARGE SCALE GENOMIC DNA]</scope>
    <source>
        <strain evidence="1 2">63.6F</strain>
    </source>
</reference>
<accession>A0A4Z0QZY4</accession>
<name>A0A4Z0QZY4_9FIRM</name>
<dbReference type="AlphaFoldDB" id="A0A4Z0QZY4"/>
<evidence type="ECO:0000313" key="2">
    <source>
        <dbReference type="Proteomes" id="UP000298460"/>
    </source>
</evidence>
<dbReference type="EMBL" id="SPQQ01000010">
    <property type="protein sequence ID" value="TGE35839.1"/>
    <property type="molecule type" value="Genomic_DNA"/>
</dbReference>
<sequence length="99" mass="11484">MEAKEKQIHSNGLLDKIIENYLIEERVLNTPHQGARESKMEEKLISLSKIIRDKLGSEQNLFMQYEELSTIDENASLRDVYRKGFIDGVALLREICFKA</sequence>
<evidence type="ECO:0000313" key="1">
    <source>
        <dbReference type="EMBL" id="TGE35839.1"/>
    </source>
</evidence>
<organism evidence="1 2">
    <name type="scientific">Desulfosporosinus fructosivorans</name>
    <dbReference type="NCBI Taxonomy" id="2018669"/>
    <lineage>
        <taxon>Bacteria</taxon>
        <taxon>Bacillati</taxon>
        <taxon>Bacillota</taxon>
        <taxon>Clostridia</taxon>
        <taxon>Eubacteriales</taxon>
        <taxon>Desulfitobacteriaceae</taxon>
        <taxon>Desulfosporosinus</taxon>
    </lineage>
</organism>
<proteinExistence type="predicted"/>
<dbReference type="Proteomes" id="UP000298460">
    <property type="component" value="Unassembled WGS sequence"/>
</dbReference>
<dbReference type="RefSeq" id="WP_158408544.1">
    <property type="nucleotide sequence ID" value="NZ_SPQQ01000010.1"/>
</dbReference>
<dbReference type="OrthoDB" id="9905750at2"/>